<comment type="caution">
    <text evidence="2">The sequence shown here is derived from an EMBL/GenBank/DDBJ whole genome shotgun (WGS) entry which is preliminary data.</text>
</comment>
<name>A0ABU6RTF9_9FABA</name>
<dbReference type="EMBL" id="JASCZI010031652">
    <property type="protein sequence ID" value="MED6127199.1"/>
    <property type="molecule type" value="Genomic_DNA"/>
</dbReference>
<evidence type="ECO:0000313" key="2">
    <source>
        <dbReference type="EMBL" id="MED6127199.1"/>
    </source>
</evidence>
<proteinExistence type="predicted"/>
<organism evidence="2 3">
    <name type="scientific">Stylosanthes scabra</name>
    <dbReference type="NCBI Taxonomy" id="79078"/>
    <lineage>
        <taxon>Eukaryota</taxon>
        <taxon>Viridiplantae</taxon>
        <taxon>Streptophyta</taxon>
        <taxon>Embryophyta</taxon>
        <taxon>Tracheophyta</taxon>
        <taxon>Spermatophyta</taxon>
        <taxon>Magnoliopsida</taxon>
        <taxon>eudicotyledons</taxon>
        <taxon>Gunneridae</taxon>
        <taxon>Pentapetalae</taxon>
        <taxon>rosids</taxon>
        <taxon>fabids</taxon>
        <taxon>Fabales</taxon>
        <taxon>Fabaceae</taxon>
        <taxon>Papilionoideae</taxon>
        <taxon>50 kb inversion clade</taxon>
        <taxon>dalbergioids sensu lato</taxon>
        <taxon>Dalbergieae</taxon>
        <taxon>Pterocarpus clade</taxon>
        <taxon>Stylosanthes</taxon>
    </lineage>
</organism>
<feature type="domain" description="Transposase (putative) gypsy type" evidence="1">
    <location>
        <begin position="89"/>
        <end position="141"/>
    </location>
</feature>
<dbReference type="PANTHER" id="PTHR31099:SF49">
    <property type="entry name" value="MYOSIN HEAVY CHAIN-LIKE PROTEIN"/>
    <property type="match status" value="1"/>
</dbReference>
<reference evidence="2 3" key="1">
    <citation type="journal article" date="2023" name="Plants (Basel)">
        <title>Bridging the Gap: Combining Genomics and Transcriptomics Approaches to Understand Stylosanthes scabra, an Orphan Legume from the Brazilian Caatinga.</title>
        <authorList>
            <person name="Ferreira-Neto J.R.C."/>
            <person name="da Silva M.D."/>
            <person name="Binneck E."/>
            <person name="de Melo N.F."/>
            <person name="da Silva R.H."/>
            <person name="de Melo A.L.T.M."/>
            <person name="Pandolfi V."/>
            <person name="Bustamante F.O."/>
            <person name="Brasileiro-Vidal A.C."/>
            <person name="Benko-Iseppon A.M."/>
        </authorList>
    </citation>
    <scope>NUCLEOTIDE SEQUENCE [LARGE SCALE GENOMIC DNA]</scope>
    <source>
        <tissue evidence="2">Leaves</tissue>
    </source>
</reference>
<sequence length="253" mass="29809">MEENRKTDENGKPMVRVPVDDLHAWVKGEVRDIVSLFRDLESIAELGDPSIWVREGEDVKLEFIPCSLEDRVFHKTEGWEYFFMYTTVFIDLGVRFPFTQFECDVLSQLKCAPSQIHPNAWAFIRGFEVLMEYLGQDPLLEGRSLFLLYKSSYKDFKQMYVSVRSPEDQFPFYLDEYLLERFPLHWYAEPVQILGMNKVDKESGLVVDFLEQYLCSKKPLCLNMLRQQHKGLKNLFKMKNEKELSTSNVVKSE</sequence>
<evidence type="ECO:0000259" key="1">
    <source>
        <dbReference type="Pfam" id="PF04195"/>
    </source>
</evidence>
<dbReference type="Pfam" id="PF04195">
    <property type="entry name" value="Transposase_28"/>
    <property type="match status" value="1"/>
</dbReference>
<protein>
    <recommendedName>
        <fullName evidence="1">Transposase (putative) gypsy type domain-containing protein</fullName>
    </recommendedName>
</protein>
<dbReference type="InterPro" id="IPR007321">
    <property type="entry name" value="Transposase_28"/>
</dbReference>
<evidence type="ECO:0000313" key="3">
    <source>
        <dbReference type="Proteomes" id="UP001341840"/>
    </source>
</evidence>
<keyword evidence="3" id="KW-1185">Reference proteome</keyword>
<dbReference type="Proteomes" id="UP001341840">
    <property type="component" value="Unassembled WGS sequence"/>
</dbReference>
<gene>
    <name evidence="2" type="ORF">PIB30_085796</name>
</gene>
<dbReference type="PANTHER" id="PTHR31099">
    <property type="entry name" value="OS06G0165300 PROTEIN"/>
    <property type="match status" value="1"/>
</dbReference>
<accession>A0ABU6RTF9</accession>